<dbReference type="InterPro" id="IPR043128">
    <property type="entry name" value="Rev_trsase/Diguanyl_cyclase"/>
</dbReference>
<name>A0ABT5IZ31_9NEIS</name>
<dbReference type="SUPFAM" id="SSF55785">
    <property type="entry name" value="PYP-like sensor domain (PAS domain)"/>
    <property type="match status" value="1"/>
</dbReference>
<reference evidence="5 6" key="1">
    <citation type="submission" date="2023-01" db="EMBL/GenBank/DDBJ databases">
        <title>Novel species of the genus Vogesella isolated from rivers.</title>
        <authorList>
            <person name="Lu H."/>
        </authorList>
    </citation>
    <scope>NUCLEOTIDE SEQUENCE [LARGE SCALE GENOMIC DNA]</scope>
    <source>
        <strain evidence="5 6">DC21W</strain>
    </source>
</reference>
<protein>
    <recommendedName>
        <fullName evidence="1">diguanylate cyclase</fullName>
        <ecNumber evidence="1">2.7.7.65</ecNumber>
    </recommendedName>
</protein>
<dbReference type="InterPro" id="IPR000014">
    <property type="entry name" value="PAS"/>
</dbReference>
<dbReference type="Proteomes" id="UP001219956">
    <property type="component" value="Unassembled WGS sequence"/>
</dbReference>
<evidence type="ECO:0000256" key="2">
    <source>
        <dbReference type="ARBA" id="ARBA00034247"/>
    </source>
</evidence>
<feature type="domain" description="GGDEF" evidence="4">
    <location>
        <begin position="287"/>
        <end position="414"/>
    </location>
</feature>
<dbReference type="InterPro" id="IPR013656">
    <property type="entry name" value="PAS_4"/>
</dbReference>
<evidence type="ECO:0000313" key="5">
    <source>
        <dbReference type="EMBL" id="MDC7717836.1"/>
    </source>
</evidence>
<proteinExistence type="predicted"/>
<dbReference type="InterPro" id="IPR000160">
    <property type="entry name" value="GGDEF_dom"/>
</dbReference>
<gene>
    <name evidence="5" type="ORF">PQU95_11500</name>
</gene>
<dbReference type="PANTHER" id="PTHR45138:SF9">
    <property type="entry name" value="DIGUANYLATE CYCLASE DGCM-RELATED"/>
    <property type="match status" value="1"/>
</dbReference>
<dbReference type="CDD" id="cd00130">
    <property type="entry name" value="PAS"/>
    <property type="match status" value="1"/>
</dbReference>
<dbReference type="InterPro" id="IPR050469">
    <property type="entry name" value="Diguanylate_Cyclase"/>
</dbReference>
<feature type="domain" description="PAS" evidence="3">
    <location>
        <begin position="131"/>
        <end position="178"/>
    </location>
</feature>
<dbReference type="CDD" id="cd01949">
    <property type="entry name" value="GGDEF"/>
    <property type="match status" value="1"/>
</dbReference>
<evidence type="ECO:0000259" key="4">
    <source>
        <dbReference type="PROSITE" id="PS50887"/>
    </source>
</evidence>
<dbReference type="PANTHER" id="PTHR45138">
    <property type="entry name" value="REGULATORY COMPONENTS OF SENSORY TRANSDUCTION SYSTEM"/>
    <property type="match status" value="1"/>
</dbReference>
<evidence type="ECO:0000259" key="3">
    <source>
        <dbReference type="PROSITE" id="PS50112"/>
    </source>
</evidence>
<comment type="catalytic activity">
    <reaction evidence="2">
        <text>2 GTP = 3',3'-c-di-GMP + 2 diphosphate</text>
        <dbReference type="Rhea" id="RHEA:24898"/>
        <dbReference type="ChEBI" id="CHEBI:33019"/>
        <dbReference type="ChEBI" id="CHEBI:37565"/>
        <dbReference type="ChEBI" id="CHEBI:58805"/>
        <dbReference type="EC" id="2.7.7.65"/>
    </reaction>
</comment>
<dbReference type="NCBIfam" id="TIGR00229">
    <property type="entry name" value="sensory_box"/>
    <property type="match status" value="1"/>
</dbReference>
<evidence type="ECO:0000256" key="1">
    <source>
        <dbReference type="ARBA" id="ARBA00012528"/>
    </source>
</evidence>
<dbReference type="Pfam" id="PF00990">
    <property type="entry name" value="GGDEF"/>
    <property type="match status" value="1"/>
</dbReference>
<dbReference type="InterPro" id="IPR035965">
    <property type="entry name" value="PAS-like_dom_sf"/>
</dbReference>
<dbReference type="Gene3D" id="3.30.450.20">
    <property type="entry name" value="PAS domain"/>
    <property type="match status" value="1"/>
</dbReference>
<organism evidence="5 6">
    <name type="scientific">Vogesella aquatica</name>
    <dbReference type="NCBI Taxonomy" id="2984206"/>
    <lineage>
        <taxon>Bacteria</taxon>
        <taxon>Pseudomonadati</taxon>
        <taxon>Pseudomonadota</taxon>
        <taxon>Betaproteobacteria</taxon>
        <taxon>Neisseriales</taxon>
        <taxon>Chromobacteriaceae</taxon>
        <taxon>Vogesella</taxon>
    </lineage>
</organism>
<dbReference type="SMART" id="SM00267">
    <property type="entry name" value="GGDEF"/>
    <property type="match status" value="1"/>
</dbReference>
<comment type="caution">
    <text evidence="5">The sequence shown here is derived from an EMBL/GenBank/DDBJ whole genome shotgun (WGS) entry which is preliminary data.</text>
</comment>
<dbReference type="InterPro" id="IPR029787">
    <property type="entry name" value="Nucleotide_cyclase"/>
</dbReference>
<dbReference type="SUPFAM" id="SSF55073">
    <property type="entry name" value="Nucleotide cyclase"/>
    <property type="match status" value="1"/>
</dbReference>
<dbReference type="SMART" id="SM00091">
    <property type="entry name" value="PAS"/>
    <property type="match status" value="1"/>
</dbReference>
<dbReference type="Pfam" id="PF08448">
    <property type="entry name" value="PAS_4"/>
    <property type="match status" value="1"/>
</dbReference>
<sequence>MPVYEALNALSTPVWIVSPQTEEALFANQVATVLAGGAGVSELRHGSLSARPQAKLADYTPAVLAREQVVEIWTFQRHGQAVSLPCRLTRLSMGEHAGAILVEALASGDAMLHGWPPAGQCLSSPGRDNEVRGFYEVLFRTNSAPMLLIDPEADGRILDANEAATRFYGYPREVFAGKHTWEINEAGRSILPVMQAVASLPGGHRPLSFVHRLADGSLRNVQTYAGPVVLDGRRLMLCVVHDITEQEQLKRELEQAALRDPLTGLWNRRHMMTQLEQALVGKRVQDTAFCLILLDVDHFKLVNDSYGHQAGDRMLVALAHTLASRLRESDTLCRWGGEEFLLLLPSSRQDSALQLADTLRQTVAAMTHDDLPSITISQGVVQHLPGESLHSLVSRVDAALYQAKHAGRNVVVTG</sequence>
<keyword evidence="6" id="KW-1185">Reference proteome</keyword>
<accession>A0ABT5IZ31</accession>
<dbReference type="PROSITE" id="PS50887">
    <property type="entry name" value="GGDEF"/>
    <property type="match status" value="1"/>
</dbReference>
<evidence type="ECO:0000313" key="6">
    <source>
        <dbReference type="Proteomes" id="UP001219956"/>
    </source>
</evidence>
<dbReference type="EC" id="2.7.7.65" evidence="1"/>
<dbReference type="Gene3D" id="3.30.70.270">
    <property type="match status" value="1"/>
</dbReference>
<dbReference type="PROSITE" id="PS50112">
    <property type="entry name" value="PAS"/>
    <property type="match status" value="1"/>
</dbReference>
<dbReference type="RefSeq" id="WP_272752145.1">
    <property type="nucleotide sequence ID" value="NZ_JAQQLF010000013.1"/>
</dbReference>
<dbReference type="EMBL" id="JAQQLF010000013">
    <property type="protein sequence ID" value="MDC7717836.1"/>
    <property type="molecule type" value="Genomic_DNA"/>
</dbReference>
<dbReference type="NCBIfam" id="TIGR00254">
    <property type="entry name" value="GGDEF"/>
    <property type="match status" value="1"/>
</dbReference>